<dbReference type="PANTHER" id="PTHR47090">
    <property type="entry name" value="PROTEIN EDS1-RELATED"/>
    <property type="match status" value="1"/>
</dbReference>
<evidence type="ECO:0000256" key="4">
    <source>
        <dbReference type="ARBA" id="ARBA00022801"/>
    </source>
</evidence>
<accession>A0AAV0IPL3</accession>
<feature type="domain" description="Fungal lipase-type" evidence="9">
    <location>
        <begin position="113"/>
        <end position="260"/>
    </location>
</feature>
<evidence type="ECO:0000256" key="7">
    <source>
        <dbReference type="SAM" id="Coils"/>
    </source>
</evidence>
<gene>
    <name evidence="11" type="ORF">LITE_LOCUS10143</name>
</gene>
<feature type="domain" description="EDS1 EP" evidence="10">
    <location>
        <begin position="477"/>
        <end position="635"/>
    </location>
</feature>
<keyword evidence="3" id="KW-0963">Cytoplasm</keyword>
<dbReference type="Pfam" id="PF01764">
    <property type="entry name" value="Lipase_3"/>
    <property type="match status" value="1"/>
</dbReference>
<dbReference type="Pfam" id="PF18117">
    <property type="entry name" value="EDS1_EP"/>
    <property type="match status" value="1"/>
</dbReference>
<dbReference type="InterPro" id="IPR002921">
    <property type="entry name" value="Fungal_lipase-type"/>
</dbReference>
<feature type="coiled-coil region" evidence="7">
    <location>
        <begin position="450"/>
        <end position="484"/>
    </location>
</feature>
<name>A0AAV0IPL3_9ROSI</name>
<dbReference type="Proteomes" id="UP001154282">
    <property type="component" value="Unassembled WGS sequence"/>
</dbReference>
<evidence type="ECO:0000256" key="6">
    <source>
        <dbReference type="ARBA" id="ARBA00023242"/>
    </source>
</evidence>
<dbReference type="GO" id="GO:0005737">
    <property type="term" value="C:cytoplasm"/>
    <property type="evidence" value="ECO:0007669"/>
    <property type="project" value="UniProtKB-SubCell"/>
</dbReference>
<dbReference type="CDD" id="cd00519">
    <property type="entry name" value="Lipase_3"/>
    <property type="match status" value="1"/>
</dbReference>
<proteinExistence type="predicted"/>
<evidence type="ECO:0000256" key="1">
    <source>
        <dbReference type="ARBA" id="ARBA00004123"/>
    </source>
</evidence>
<dbReference type="InterPro" id="IPR041266">
    <property type="entry name" value="EDS1_EP"/>
</dbReference>
<keyword evidence="6" id="KW-0539">Nucleus</keyword>
<dbReference type="PANTHER" id="PTHR47090:SF2">
    <property type="entry name" value="PROTEIN EDS1-RELATED"/>
    <property type="match status" value="1"/>
</dbReference>
<dbReference type="Gene3D" id="3.40.50.1820">
    <property type="entry name" value="alpha/beta hydrolase"/>
    <property type="match status" value="1"/>
</dbReference>
<evidence type="ECO:0000256" key="8">
    <source>
        <dbReference type="SAM" id="MobiDB-lite"/>
    </source>
</evidence>
<organism evidence="11 12">
    <name type="scientific">Linum tenue</name>
    <dbReference type="NCBI Taxonomy" id="586396"/>
    <lineage>
        <taxon>Eukaryota</taxon>
        <taxon>Viridiplantae</taxon>
        <taxon>Streptophyta</taxon>
        <taxon>Embryophyta</taxon>
        <taxon>Tracheophyta</taxon>
        <taxon>Spermatophyta</taxon>
        <taxon>Magnoliopsida</taxon>
        <taxon>eudicotyledons</taxon>
        <taxon>Gunneridae</taxon>
        <taxon>Pentapetalae</taxon>
        <taxon>rosids</taxon>
        <taxon>fabids</taxon>
        <taxon>Malpighiales</taxon>
        <taxon>Linaceae</taxon>
        <taxon>Linum</taxon>
    </lineage>
</organism>
<dbReference type="GO" id="GO:0006629">
    <property type="term" value="P:lipid metabolic process"/>
    <property type="evidence" value="ECO:0007669"/>
    <property type="project" value="InterPro"/>
</dbReference>
<dbReference type="InterPro" id="IPR029058">
    <property type="entry name" value="AB_hydrolase_fold"/>
</dbReference>
<comment type="caution">
    <text evidence="11">The sequence shown here is derived from an EMBL/GenBank/DDBJ whole genome shotgun (WGS) entry which is preliminary data.</text>
</comment>
<feature type="region of interest" description="Disordered" evidence="8">
    <location>
        <begin position="37"/>
        <end position="65"/>
    </location>
</feature>
<feature type="compositionally biased region" description="Basic and acidic residues" evidence="8">
    <location>
        <begin position="38"/>
        <end position="50"/>
    </location>
</feature>
<dbReference type="GO" id="GO:0016787">
    <property type="term" value="F:hydrolase activity"/>
    <property type="evidence" value="ECO:0007669"/>
    <property type="project" value="UniProtKB-KW"/>
</dbReference>
<evidence type="ECO:0000259" key="9">
    <source>
        <dbReference type="Pfam" id="PF01764"/>
    </source>
</evidence>
<sequence>MTENKNKENNRDYYNNNDEDVTCFNRCLRFFSFTSSRQKPDGGGKRRKEEEELSTPAAGKGGGGKMGSVNLEENLKVREEVVKKACSLAMKAHKSPAKQLFVTEKLRSSEVIIGFPGSWNASDWISKAPFGEVEVDLQLFPSILYIGLREIGAVNEAFLRRFKALLAAPQFVAEVEKARRESKQVIFTGHSAGGPTAILATLWFLEKYKNASSPILPLCITFGSPLVGDRFLNHAVRRENWSKQFIHFVMRYDIVPRISLSQLQPNHQQQQLQDALKFFNPNTKDQLPPEFDPQSFFVHVMRGSSSVASHAACKIMGNTNLLLETVSSFVELSPYRPFGTFVFAAGNGKLVIVRNPDAVLQVLFYSSQLSSPNEVGEVAARSLKDHLNYVNELKECLDNMQNVTSLDDHRDSLASIPLSSDSATAETAAINASLNDLGLSVRARLCLRAAAELEKQKDRNQDTINDKMKDIETKIQKLENYKNKCTVQKRTYYRAFRLSEEKSDFEANVTRLELAGIWDEIVEMLKRYELPDYFEGNREWIELGTRFRLIAEPLDISNYYRHAKNEDTGTYMVRGRPKRYKCTQRWKEQVEGKAWSDEPPESCFWAEVEELLIAPAGSPATVEKVRGLQRKVEEYKMGAEVYLEDSLFVTLLKQNNLR</sequence>
<protein>
    <submittedName>
        <fullName evidence="11">Uncharacterized protein</fullName>
    </submittedName>
</protein>
<evidence type="ECO:0000256" key="3">
    <source>
        <dbReference type="ARBA" id="ARBA00022490"/>
    </source>
</evidence>
<dbReference type="GO" id="GO:0006952">
    <property type="term" value="P:defense response"/>
    <property type="evidence" value="ECO:0007669"/>
    <property type="project" value="UniProtKB-KW"/>
</dbReference>
<evidence type="ECO:0000259" key="10">
    <source>
        <dbReference type="Pfam" id="PF18117"/>
    </source>
</evidence>
<evidence type="ECO:0000256" key="2">
    <source>
        <dbReference type="ARBA" id="ARBA00004496"/>
    </source>
</evidence>
<dbReference type="InterPro" id="IPR044214">
    <property type="entry name" value="EDS1-like"/>
</dbReference>
<evidence type="ECO:0000313" key="12">
    <source>
        <dbReference type="Proteomes" id="UP001154282"/>
    </source>
</evidence>
<reference evidence="11" key="1">
    <citation type="submission" date="2022-08" db="EMBL/GenBank/DDBJ databases">
        <authorList>
            <person name="Gutierrez-Valencia J."/>
        </authorList>
    </citation>
    <scope>NUCLEOTIDE SEQUENCE</scope>
</reference>
<dbReference type="SUPFAM" id="SSF53474">
    <property type="entry name" value="alpha/beta-Hydrolases"/>
    <property type="match status" value="1"/>
</dbReference>
<dbReference type="GO" id="GO:0005634">
    <property type="term" value="C:nucleus"/>
    <property type="evidence" value="ECO:0007669"/>
    <property type="project" value="UniProtKB-SubCell"/>
</dbReference>
<evidence type="ECO:0000313" key="11">
    <source>
        <dbReference type="EMBL" id="CAI0399034.1"/>
    </source>
</evidence>
<keyword evidence="12" id="KW-1185">Reference proteome</keyword>
<dbReference type="AlphaFoldDB" id="A0AAV0IPL3"/>
<evidence type="ECO:0000256" key="5">
    <source>
        <dbReference type="ARBA" id="ARBA00022821"/>
    </source>
</evidence>
<comment type="subcellular location">
    <subcellularLocation>
        <location evidence="2">Cytoplasm</location>
    </subcellularLocation>
    <subcellularLocation>
        <location evidence="1">Nucleus</location>
    </subcellularLocation>
</comment>
<dbReference type="EMBL" id="CAMGYJ010000004">
    <property type="protein sequence ID" value="CAI0399034.1"/>
    <property type="molecule type" value="Genomic_DNA"/>
</dbReference>
<keyword evidence="7" id="KW-0175">Coiled coil</keyword>
<keyword evidence="4" id="KW-0378">Hydrolase</keyword>
<keyword evidence="5" id="KW-0611">Plant defense</keyword>